<evidence type="ECO:0000256" key="1">
    <source>
        <dbReference type="ARBA" id="ARBA00007754"/>
    </source>
</evidence>
<evidence type="ECO:0000313" key="7">
    <source>
        <dbReference type="Proteomes" id="UP000617628"/>
    </source>
</evidence>
<comment type="similarity">
    <text evidence="1 4">Belongs to the glycosyl hydrolase 26 family.</text>
</comment>
<evidence type="ECO:0000259" key="5">
    <source>
        <dbReference type="PROSITE" id="PS51764"/>
    </source>
</evidence>
<dbReference type="InterPro" id="IPR022790">
    <property type="entry name" value="GH26_dom"/>
</dbReference>
<dbReference type="InterPro" id="IPR000805">
    <property type="entry name" value="Glyco_hydro_26"/>
</dbReference>
<dbReference type="PRINTS" id="PR00739">
    <property type="entry name" value="GLHYDRLASE26"/>
</dbReference>
<dbReference type="GO" id="GO:0016985">
    <property type="term" value="F:mannan endo-1,4-beta-mannosidase activity"/>
    <property type="evidence" value="ECO:0007669"/>
    <property type="project" value="InterPro"/>
</dbReference>
<dbReference type="PROSITE" id="PS51764">
    <property type="entry name" value="GH26"/>
    <property type="match status" value="1"/>
</dbReference>
<feature type="active site" description="Nucleophile" evidence="4">
    <location>
        <position position="413"/>
    </location>
</feature>
<keyword evidence="2 4" id="KW-0378">Hydrolase</keyword>
<dbReference type="AlphaFoldDB" id="A0A934RWT7"/>
<dbReference type="InterPro" id="IPR005084">
    <property type="entry name" value="CBM6"/>
</dbReference>
<evidence type="ECO:0000256" key="4">
    <source>
        <dbReference type="PROSITE-ProRule" id="PRU01100"/>
    </source>
</evidence>
<organism evidence="6 7">
    <name type="scientific">Pelagicoccus mobilis</name>
    <dbReference type="NCBI Taxonomy" id="415221"/>
    <lineage>
        <taxon>Bacteria</taxon>
        <taxon>Pseudomonadati</taxon>
        <taxon>Verrucomicrobiota</taxon>
        <taxon>Opitutia</taxon>
        <taxon>Puniceicoccales</taxon>
        <taxon>Pelagicoccaceae</taxon>
        <taxon>Pelagicoccus</taxon>
    </lineage>
</organism>
<dbReference type="Proteomes" id="UP000617628">
    <property type="component" value="Unassembled WGS sequence"/>
</dbReference>
<sequence>MSLSYPAIFTSRCVFSVIFLFVVVAGHSAEPIRFEAEDGALTGTVVSSSASGFSGTGYVRGFSDQADRVVLSFNATEGIYDIVVGFRTPGGEKGFNGALNGLGFSGHFEASDVWQRYELGVMALQDGENEIWIGGGWSYYEIDYVEIRESEPFPRPSRVDPVPVDPLASSEAKELLSYLSDRYGRLTLSGQQDIPELDIVENLTGVRPAILGGDLMDYSPSRVENGADAQNETENLIAQYEAGMIITVSWHWNAPTDLVESEEYPWWRGFYTEGTTFDFVAALDDPEGDNYQLILRDIDTIAIELKKLQEADVPVLWRPLHESDGGWFWWGTKGADNLRRLWVLLYDRLTEHHGIHNLIWVQTIEDLDWYAGDEYVDILGIDSYPDDPRDPLTGIWKRFLDRFDGKKIIALSEFGRVPDIPMMQSLGVWFSYFMSWNGDLGAGGMPDTQALQAIYTSDEVVDYAELGAPDADGDGLDSVLELAFGSSDDESDSNGDLVSDGLSVRLGYEPLFDLSGLGAFYGAEDRRLEFWSSEGVMFASMPLGLDLSLSDLESMELVGTRSSDLVVWDDLDIRAEDFVETSDESAVLKVYSDDNAVFLKLTAQQR</sequence>
<name>A0A934RWT7_9BACT</name>
<dbReference type="CDD" id="cd04086">
    <property type="entry name" value="CBM35_mannanase-like"/>
    <property type="match status" value="1"/>
</dbReference>
<gene>
    <name evidence="6" type="ORF">JIN87_20055</name>
</gene>
<dbReference type="GO" id="GO:0030246">
    <property type="term" value="F:carbohydrate binding"/>
    <property type="evidence" value="ECO:0007669"/>
    <property type="project" value="InterPro"/>
</dbReference>
<dbReference type="Gene3D" id="3.20.20.80">
    <property type="entry name" value="Glycosidases"/>
    <property type="match status" value="1"/>
</dbReference>
<comment type="caution">
    <text evidence="6">The sequence shown here is derived from an EMBL/GenBank/DDBJ whole genome shotgun (WGS) entry which is preliminary data.</text>
</comment>
<dbReference type="PANTHER" id="PTHR40079">
    <property type="entry name" value="MANNAN ENDO-1,4-BETA-MANNOSIDASE E-RELATED"/>
    <property type="match status" value="1"/>
</dbReference>
<dbReference type="Gene3D" id="2.60.120.260">
    <property type="entry name" value="Galactose-binding domain-like"/>
    <property type="match status" value="1"/>
</dbReference>
<dbReference type="EMBL" id="JAENIL010000043">
    <property type="protein sequence ID" value="MBK1879190.1"/>
    <property type="molecule type" value="Genomic_DNA"/>
</dbReference>
<evidence type="ECO:0000256" key="3">
    <source>
        <dbReference type="ARBA" id="ARBA00023295"/>
    </source>
</evidence>
<keyword evidence="3 4" id="KW-0326">Glycosidase</keyword>
<evidence type="ECO:0000256" key="2">
    <source>
        <dbReference type="ARBA" id="ARBA00022801"/>
    </source>
</evidence>
<feature type="active site" description="Proton donor" evidence="4">
    <location>
        <position position="322"/>
    </location>
</feature>
<protein>
    <recommendedName>
        <fullName evidence="5">GH26 domain-containing protein</fullName>
    </recommendedName>
</protein>
<dbReference type="SUPFAM" id="SSF51445">
    <property type="entry name" value="(Trans)glycosidases"/>
    <property type="match status" value="1"/>
</dbReference>
<reference evidence="6" key="1">
    <citation type="submission" date="2021-01" db="EMBL/GenBank/DDBJ databases">
        <title>Modified the classification status of verrucomicrobia.</title>
        <authorList>
            <person name="Feng X."/>
        </authorList>
    </citation>
    <scope>NUCLEOTIDE SEQUENCE</scope>
    <source>
        <strain evidence="6">KCTC 13126</strain>
    </source>
</reference>
<dbReference type="InterPro" id="IPR008979">
    <property type="entry name" value="Galactose-bd-like_sf"/>
</dbReference>
<feature type="domain" description="GH26" evidence="5">
    <location>
        <begin position="170"/>
        <end position="464"/>
    </location>
</feature>
<evidence type="ECO:0000313" key="6">
    <source>
        <dbReference type="EMBL" id="MBK1879190.1"/>
    </source>
</evidence>
<accession>A0A934RWT7</accession>
<dbReference type="Pfam" id="PF16990">
    <property type="entry name" value="CBM_35"/>
    <property type="match status" value="1"/>
</dbReference>
<dbReference type="SUPFAM" id="SSF49785">
    <property type="entry name" value="Galactose-binding domain-like"/>
    <property type="match status" value="1"/>
</dbReference>
<dbReference type="Pfam" id="PF02156">
    <property type="entry name" value="Glyco_hydro_26"/>
    <property type="match status" value="1"/>
</dbReference>
<keyword evidence="7" id="KW-1185">Reference proteome</keyword>
<dbReference type="GO" id="GO:0006080">
    <property type="term" value="P:substituted mannan metabolic process"/>
    <property type="evidence" value="ECO:0007669"/>
    <property type="project" value="InterPro"/>
</dbReference>
<proteinExistence type="inferred from homology"/>
<dbReference type="RefSeq" id="WP_200357403.1">
    <property type="nucleotide sequence ID" value="NZ_JAENIL010000043.1"/>
</dbReference>
<dbReference type="PANTHER" id="PTHR40079:SF4">
    <property type="entry name" value="GH26 DOMAIN-CONTAINING PROTEIN-RELATED"/>
    <property type="match status" value="1"/>
</dbReference>
<dbReference type="InterPro" id="IPR017853">
    <property type="entry name" value="GH"/>
</dbReference>